<sequence>MDSTLLFCVFVAVFAFSPSATGLQLRDDQTDDANGIETTTDLNQTILDTLEEKVMEALYKISNKAIESVKKAQDKVDKLGDEALEIAAKLHKETDQVDRIQKSMNEATKQIDKQNDEVIQLEEKYEVSLQSLRNTTADLSASKQKIKEVREEIQNLEELCPSICKRSTDLHPRFSEVKIDKAESSSFLRSPSSRTLRAILDNGFKHNQQSNNVKLRRLRRGRIREWIEERREGIREKAREIRENIAERIREKGREIRENIEEKREWLKEKALEGLEWAREKIAKKKRNVSKRALCNDKDAARQQCREELAIAKTTMEELEANLPVLQTAVDAAMKIAKADENLLNAAKRTLTDLEDSMKRLSDSLTDAESAVDDLSEKEEQARIAFDAASKIYEKIRNLERFGIEVGSKINEVGLDGIIVIKRIRLVKQAKADSRELEGTAVASFFGGPDQSFLLRVRLFEIEKMVDDLVEKVKEAMKMLPISKN</sequence>
<evidence type="ECO:0000259" key="3">
    <source>
        <dbReference type="PROSITE" id="PS50192"/>
    </source>
</evidence>
<dbReference type="Proteomes" id="UP000749559">
    <property type="component" value="Unassembled WGS sequence"/>
</dbReference>
<dbReference type="AlphaFoldDB" id="A0A8S4Q567"/>
<feature type="domain" description="T-SNARE coiled-coil homology" evidence="3">
    <location>
        <begin position="59"/>
        <end position="121"/>
    </location>
</feature>
<evidence type="ECO:0000256" key="2">
    <source>
        <dbReference type="SAM" id="SignalP"/>
    </source>
</evidence>
<feature type="signal peptide" evidence="2">
    <location>
        <begin position="1"/>
        <end position="22"/>
    </location>
</feature>
<dbReference type="EMBL" id="CAIIXF020000012">
    <property type="protein sequence ID" value="CAH1801007.1"/>
    <property type="molecule type" value="Genomic_DNA"/>
</dbReference>
<evidence type="ECO:0000313" key="4">
    <source>
        <dbReference type="EMBL" id="CAH1801007.1"/>
    </source>
</evidence>
<evidence type="ECO:0000313" key="5">
    <source>
        <dbReference type="Proteomes" id="UP000749559"/>
    </source>
</evidence>
<dbReference type="PROSITE" id="PS50192">
    <property type="entry name" value="T_SNARE"/>
    <property type="match status" value="1"/>
</dbReference>
<feature type="chain" id="PRO_5035863934" description="t-SNARE coiled-coil homology domain-containing protein" evidence="2">
    <location>
        <begin position="23"/>
        <end position="485"/>
    </location>
</feature>
<reference evidence="4" key="1">
    <citation type="submission" date="2022-03" db="EMBL/GenBank/DDBJ databases">
        <authorList>
            <person name="Martin C."/>
        </authorList>
    </citation>
    <scope>NUCLEOTIDE SEQUENCE</scope>
</reference>
<keyword evidence="1" id="KW-0175">Coiled coil</keyword>
<dbReference type="InterPro" id="IPR000727">
    <property type="entry name" value="T_SNARE_dom"/>
</dbReference>
<feature type="coiled-coil region" evidence="1">
    <location>
        <begin position="302"/>
        <end position="385"/>
    </location>
</feature>
<name>A0A8S4Q567_OWEFU</name>
<organism evidence="4 5">
    <name type="scientific">Owenia fusiformis</name>
    <name type="common">Polychaete worm</name>
    <dbReference type="NCBI Taxonomy" id="6347"/>
    <lineage>
        <taxon>Eukaryota</taxon>
        <taxon>Metazoa</taxon>
        <taxon>Spiralia</taxon>
        <taxon>Lophotrochozoa</taxon>
        <taxon>Annelida</taxon>
        <taxon>Polychaeta</taxon>
        <taxon>Sedentaria</taxon>
        <taxon>Canalipalpata</taxon>
        <taxon>Sabellida</taxon>
        <taxon>Oweniida</taxon>
        <taxon>Oweniidae</taxon>
        <taxon>Owenia</taxon>
    </lineage>
</organism>
<accession>A0A8S4Q567</accession>
<comment type="caution">
    <text evidence="4">The sequence shown here is derived from an EMBL/GenBank/DDBJ whole genome shotgun (WGS) entry which is preliminary data.</text>
</comment>
<keyword evidence="5" id="KW-1185">Reference proteome</keyword>
<evidence type="ECO:0000256" key="1">
    <source>
        <dbReference type="SAM" id="Coils"/>
    </source>
</evidence>
<proteinExistence type="predicted"/>
<keyword evidence="2" id="KW-0732">Signal</keyword>
<gene>
    <name evidence="4" type="ORF">OFUS_LOCUS24837</name>
</gene>
<feature type="coiled-coil region" evidence="1">
    <location>
        <begin position="62"/>
        <end position="166"/>
    </location>
</feature>
<protein>
    <recommendedName>
        <fullName evidence="3">t-SNARE coiled-coil homology domain-containing protein</fullName>
    </recommendedName>
</protein>